<keyword evidence="1" id="KW-0732">Signal</keyword>
<evidence type="ECO:0000313" key="4">
    <source>
        <dbReference type="Proteomes" id="UP000319771"/>
    </source>
</evidence>
<feature type="domain" description="3-keto-alpha-glucoside-1,2-lyase/3-keto-2-hydroxy-glucal hydratase" evidence="2">
    <location>
        <begin position="47"/>
        <end position="215"/>
    </location>
</feature>
<dbReference type="InterPro" id="IPR010496">
    <property type="entry name" value="AL/BT2_dom"/>
</dbReference>
<dbReference type="EMBL" id="VBPB01000086">
    <property type="protein sequence ID" value="TMQ72966.1"/>
    <property type="molecule type" value="Genomic_DNA"/>
</dbReference>
<organism evidence="3 4">
    <name type="scientific">Eiseniibacteriota bacterium</name>
    <dbReference type="NCBI Taxonomy" id="2212470"/>
    <lineage>
        <taxon>Bacteria</taxon>
        <taxon>Candidatus Eiseniibacteriota</taxon>
    </lineage>
</organism>
<proteinExistence type="predicted"/>
<evidence type="ECO:0000256" key="1">
    <source>
        <dbReference type="SAM" id="SignalP"/>
    </source>
</evidence>
<sequence length="219" mass="23483">MTRSGSASLLMLAAALVTAAATPSEPEREALPSPAPRTAAPAGRVLFQDDFNGDSLARWTSDRAGVWSVRRGMLRGDLPDRKQEHSIISAGDSAWTDIALDVDVCAMRGVDKGVVVRLEASQRAVGVDLRGPGYEDVVVHVREWPLAKVRAVNANGMWHHLRVEARGQRFLVSVDGALAVDRTDKHRAGARGRIGLAAYTGGTGQCTVYFDNVVVTESP</sequence>
<reference evidence="3 4" key="1">
    <citation type="journal article" date="2019" name="Nat. Microbiol.">
        <title>Mediterranean grassland soil C-N compound turnover is dependent on rainfall and depth, and is mediated by genomically divergent microorganisms.</title>
        <authorList>
            <person name="Diamond S."/>
            <person name="Andeer P.F."/>
            <person name="Li Z."/>
            <person name="Crits-Christoph A."/>
            <person name="Burstein D."/>
            <person name="Anantharaman K."/>
            <person name="Lane K.R."/>
            <person name="Thomas B.C."/>
            <person name="Pan C."/>
            <person name="Northen T.R."/>
            <person name="Banfield J.F."/>
        </authorList>
    </citation>
    <scope>NUCLEOTIDE SEQUENCE [LARGE SCALE GENOMIC DNA]</scope>
    <source>
        <strain evidence="3">WS_11</strain>
    </source>
</reference>
<gene>
    <name evidence="3" type="ORF">E6K81_05935</name>
</gene>
<evidence type="ECO:0000313" key="3">
    <source>
        <dbReference type="EMBL" id="TMQ72966.1"/>
    </source>
</evidence>
<dbReference type="AlphaFoldDB" id="A0A538UAQ7"/>
<dbReference type="GO" id="GO:0016787">
    <property type="term" value="F:hydrolase activity"/>
    <property type="evidence" value="ECO:0007669"/>
    <property type="project" value="InterPro"/>
</dbReference>
<name>A0A538UAQ7_UNCEI</name>
<feature type="signal peptide" evidence="1">
    <location>
        <begin position="1"/>
        <end position="19"/>
    </location>
</feature>
<dbReference type="Pfam" id="PF06439">
    <property type="entry name" value="3keto-disac_hyd"/>
    <property type="match status" value="1"/>
</dbReference>
<evidence type="ECO:0000259" key="2">
    <source>
        <dbReference type="Pfam" id="PF06439"/>
    </source>
</evidence>
<feature type="chain" id="PRO_5021792260" evidence="1">
    <location>
        <begin position="20"/>
        <end position="219"/>
    </location>
</feature>
<protein>
    <submittedName>
        <fullName evidence="3">DUF1080 domain-containing protein</fullName>
    </submittedName>
</protein>
<dbReference type="Gene3D" id="2.60.120.560">
    <property type="entry name" value="Exo-inulinase, domain 1"/>
    <property type="match status" value="1"/>
</dbReference>
<dbReference type="Proteomes" id="UP000319771">
    <property type="component" value="Unassembled WGS sequence"/>
</dbReference>
<comment type="caution">
    <text evidence="3">The sequence shown here is derived from an EMBL/GenBank/DDBJ whole genome shotgun (WGS) entry which is preliminary data.</text>
</comment>
<accession>A0A538UAQ7</accession>